<protein>
    <submittedName>
        <fullName evidence="1">TIGR04197 family type VII secretion effector</fullName>
    </submittedName>
</protein>
<name>A0A414CLR8_STRPA</name>
<dbReference type="EMBL" id="QSIO01000001">
    <property type="protein sequence ID" value="RHC95968.1"/>
    <property type="molecule type" value="Genomic_DNA"/>
</dbReference>
<gene>
    <name evidence="1" type="ORF">DW820_02240</name>
</gene>
<evidence type="ECO:0000313" key="1">
    <source>
        <dbReference type="EMBL" id="RHC95968.1"/>
    </source>
</evidence>
<sequence>MGDKYTVKSDLSVAAKHATAIGSANNHSAITVQRDEQTTVAGNNSAKNGISQFENLQTQLSNHIVNMIQNIHSLADQFEDKDAMIRQNLNILNTIQSKPSFSNEAKSKYLDVLED</sequence>
<dbReference type="NCBIfam" id="TIGR04197">
    <property type="entry name" value="T7SS_SACOL2603"/>
    <property type="match status" value="1"/>
</dbReference>
<proteinExistence type="predicted"/>
<accession>A0A414CLR8</accession>
<dbReference type="Proteomes" id="UP000285773">
    <property type="component" value="Unassembled WGS sequence"/>
</dbReference>
<dbReference type="AlphaFoldDB" id="A0A414CLR8"/>
<organism evidence="1 2">
    <name type="scientific">Streptococcus parasanguinis</name>
    <dbReference type="NCBI Taxonomy" id="1318"/>
    <lineage>
        <taxon>Bacteria</taxon>
        <taxon>Bacillati</taxon>
        <taxon>Bacillota</taxon>
        <taxon>Bacilli</taxon>
        <taxon>Lactobacillales</taxon>
        <taxon>Streptococcaceae</taxon>
        <taxon>Streptococcus</taxon>
    </lineage>
</organism>
<reference evidence="1 2" key="1">
    <citation type="submission" date="2018-08" db="EMBL/GenBank/DDBJ databases">
        <title>A genome reference for cultivated species of the human gut microbiota.</title>
        <authorList>
            <person name="Zou Y."/>
            <person name="Xue W."/>
            <person name="Luo G."/>
        </authorList>
    </citation>
    <scope>NUCLEOTIDE SEQUENCE [LARGE SCALE GENOMIC DNA]</scope>
    <source>
        <strain evidence="1 2">AM33-3BH</strain>
    </source>
</reference>
<comment type="caution">
    <text evidence="1">The sequence shown here is derived from an EMBL/GenBank/DDBJ whole genome shotgun (WGS) entry which is preliminary data.</text>
</comment>
<dbReference type="InterPro" id="IPR021477">
    <property type="entry name" value="TVIIS_effector_SACOL2603_fam"/>
</dbReference>
<evidence type="ECO:0000313" key="2">
    <source>
        <dbReference type="Proteomes" id="UP000285773"/>
    </source>
</evidence>
<dbReference type="RefSeq" id="WP_021153438.1">
    <property type="nucleotide sequence ID" value="NZ_JACLQT010000022.1"/>
</dbReference>